<evidence type="ECO:0000256" key="7">
    <source>
        <dbReference type="ARBA" id="ARBA00022989"/>
    </source>
</evidence>
<dbReference type="CDD" id="cd19049">
    <property type="entry name" value="LGIC_TM_anion"/>
    <property type="match status" value="1"/>
</dbReference>
<evidence type="ECO:0000256" key="11">
    <source>
        <dbReference type="RuleBase" id="RU000687"/>
    </source>
</evidence>
<dbReference type="FunCoup" id="A0A482X8S6">
    <property type="interactions" value="4"/>
</dbReference>
<dbReference type="GO" id="GO:0004888">
    <property type="term" value="F:transmembrane signaling receptor activity"/>
    <property type="evidence" value="ECO:0007669"/>
    <property type="project" value="InterPro"/>
</dbReference>
<dbReference type="SUPFAM" id="SSF63712">
    <property type="entry name" value="Nicotinic receptor ligand binding domain-like"/>
    <property type="match status" value="1"/>
</dbReference>
<dbReference type="AlphaFoldDB" id="A0A482X8S6"/>
<dbReference type="GO" id="GO:0005230">
    <property type="term" value="F:extracellular ligand-gated monoatomic ion channel activity"/>
    <property type="evidence" value="ECO:0007669"/>
    <property type="project" value="InterPro"/>
</dbReference>
<comment type="similarity">
    <text evidence="11">Belongs to the ligand-gated ion channel (TC 1.A.9) family.</text>
</comment>
<dbReference type="Gene3D" id="2.70.170.10">
    <property type="entry name" value="Neurotransmitter-gated ion-channel ligand-binding domain"/>
    <property type="match status" value="1"/>
</dbReference>
<evidence type="ECO:0008006" key="16">
    <source>
        <dbReference type="Google" id="ProtNLM"/>
    </source>
</evidence>
<comment type="caution">
    <text evidence="11">Lacks conserved residue(s) required for the propagation of feature annotation.</text>
</comment>
<evidence type="ECO:0000256" key="5">
    <source>
        <dbReference type="ARBA" id="ARBA00022692"/>
    </source>
</evidence>
<evidence type="ECO:0000256" key="8">
    <source>
        <dbReference type="ARBA" id="ARBA00023065"/>
    </source>
</evidence>
<reference evidence="14 15" key="1">
    <citation type="journal article" date="2017" name="Gigascience">
        <title>Genome sequence of the small brown planthopper, Laodelphax striatellus.</title>
        <authorList>
            <person name="Zhu J."/>
            <person name="Jiang F."/>
            <person name="Wang X."/>
            <person name="Yang P."/>
            <person name="Bao Y."/>
            <person name="Zhao W."/>
            <person name="Wang W."/>
            <person name="Lu H."/>
            <person name="Wang Q."/>
            <person name="Cui N."/>
            <person name="Li J."/>
            <person name="Chen X."/>
            <person name="Luo L."/>
            <person name="Yu J."/>
            <person name="Kang L."/>
            <person name="Cui F."/>
        </authorList>
    </citation>
    <scope>NUCLEOTIDE SEQUENCE [LARGE SCALE GENOMIC DNA]</scope>
    <source>
        <strain evidence="14">Lst14</strain>
    </source>
</reference>
<feature type="domain" description="Neurotransmitter-gated ion-channel ligand-binding" evidence="12">
    <location>
        <begin position="271"/>
        <end position="468"/>
    </location>
</feature>
<dbReference type="InterPro" id="IPR006029">
    <property type="entry name" value="Neurotrans-gated_channel_TM"/>
</dbReference>
<dbReference type="OrthoDB" id="407674at2759"/>
<evidence type="ECO:0000259" key="13">
    <source>
        <dbReference type="Pfam" id="PF02932"/>
    </source>
</evidence>
<dbReference type="InParanoid" id="A0A482X8S6"/>
<dbReference type="CDD" id="cd18992">
    <property type="entry name" value="LGIC_ECD_HisCl"/>
    <property type="match status" value="1"/>
</dbReference>
<keyword evidence="6" id="KW-0732">Signal</keyword>
<feature type="transmembrane region" description="Helical" evidence="11">
    <location>
        <begin position="534"/>
        <end position="556"/>
    </location>
</feature>
<feature type="transmembrane region" description="Helical" evidence="11">
    <location>
        <begin position="469"/>
        <end position="491"/>
    </location>
</feature>
<dbReference type="SMR" id="A0A482X8S6"/>
<sequence length="638" mass="73849">MAHLWRRMTMFLYRKKVVYGVFVAFVLYLMLRLKKYNLKFESVVRKAKPIDVWEYVADFSNMPKLNPTIVDFNIHEERGDYKTWVYEVSYTEFLSHLPFIFNYGEAEFEVKPASDEQFLIDSKHRTCFFSSFACVNSWSTFTFEPEKGIEKATHCTENVIFECPAIFSLLCEKEVLYQRRTIIIVSLVLVGASESIGLFQLPSFLAIIASSVTAALKMLLRLLSLFNEPKVANTSRGMRESLLLIGLCLGIMVWNAETSMKSQDILPLNPKHYDKNRAPKMQGQPTIVYFHVTVLSLDSINEESMTYVADIFLAQSWRDPRLRLPENMSEEYRILDVDWLHNIWRPDCFFKNAKKVTFHEMSVPNHYLWLYHDKTLLYMSKLTLVLSCAMKFESYPHDTQICSMMIESLSHTDHDLVFIWNMTDPLVVNPEIELPQLDISNNYTADCTIEYSTGNFTCLAVVFNLRRRLGYHLFHTYIPSALIVVMSWISFWIKPEAIPARVTLGVTSLLTLATQNTQSQKSLPPVSYVKAIDIWMSSCSVFVFLSLMEFAVVNNYMGPIATKAMKGYSEEDIRSGADDLKALDPNSRIPPRRSVPSVPQYPTFCNGREVAVYIDKFSRFFFPFSFFVLNIVYWTAFL</sequence>
<keyword evidence="9 11" id="KW-0472">Membrane</keyword>
<dbReference type="InterPro" id="IPR006028">
    <property type="entry name" value="GABAA/Glycine_rcpt"/>
</dbReference>
<evidence type="ECO:0000256" key="9">
    <source>
        <dbReference type="ARBA" id="ARBA00023136"/>
    </source>
</evidence>
<dbReference type="Gene3D" id="1.20.58.390">
    <property type="entry name" value="Neurotransmitter-gated ion-channel transmembrane domain"/>
    <property type="match status" value="1"/>
</dbReference>
<dbReference type="Pfam" id="PF02932">
    <property type="entry name" value="Neur_chan_memb"/>
    <property type="match status" value="1"/>
</dbReference>
<evidence type="ECO:0000256" key="6">
    <source>
        <dbReference type="ARBA" id="ARBA00022729"/>
    </source>
</evidence>
<keyword evidence="5 11" id="KW-0812">Transmembrane</keyword>
<dbReference type="PRINTS" id="PR00253">
    <property type="entry name" value="GABAARECEPTR"/>
</dbReference>
<dbReference type="Proteomes" id="UP000291343">
    <property type="component" value="Unassembled WGS sequence"/>
</dbReference>
<feature type="transmembrane region" description="Helical" evidence="11">
    <location>
        <begin position="205"/>
        <end position="226"/>
    </location>
</feature>
<dbReference type="PROSITE" id="PS00236">
    <property type="entry name" value="NEUROTR_ION_CHANNEL"/>
    <property type="match status" value="1"/>
</dbReference>
<comment type="subcellular location">
    <subcellularLocation>
        <location evidence="2">Cell membrane</location>
    </subcellularLocation>
    <subcellularLocation>
        <location evidence="1">Membrane</location>
        <topology evidence="1">Multi-pass membrane protein</topology>
    </subcellularLocation>
</comment>
<dbReference type="InterPro" id="IPR018000">
    <property type="entry name" value="Neurotransmitter_ion_chnl_CS"/>
</dbReference>
<dbReference type="InterPro" id="IPR006201">
    <property type="entry name" value="Neur_channel"/>
</dbReference>
<dbReference type="PRINTS" id="PR00252">
    <property type="entry name" value="NRIONCHANNEL"/>
</dbReference>
<dbReference type="GO" id="GO:0005886">
    <property type="term" value="C:plasma membrane"/>
    <property type="evidence" value="ECO:0007669"/>
    <property type="project" value="UniProtKB-SubCell"/>
</dbReference>
<feature type="transmembrane region" description="Helical" evidence="11">
    <location>
        <begin position="12"/>
        <end position="31"/>
    </location>
</feature>
<proteinExistence type="inferred from homology"/>
<comment type="caution">
    <text evidence="14">The sequence shown here is derived from an EMBL/GenBank/DDBJ whole genome shotgun (WGS) entry which is preliminary data.</text>
</comment>
<evidence type="ECO:0000256" key="4">
    <source>
        <dbReference type="ARBA" id="ARBA00022475"/>
    </source>
</evidence>
<dbReference type="InterPro" id="IPR038050">
    <property type="entry name" value="Neuro_actylchol_rec"/>
</dbReference>
<evidence type="ECO:0000256" key="10">
    <source>
        <dbReference type="ARBA" id="ARBA00023303"/>
    </source>
</evidence>
<organism evidence="14 15">
    <name type="scientific">Laodelphax striatellus</name>
    <name type="common">Small brown planthopper</name>
    <name type="synonym">Delphax striatella</name>
    <dbReference type="NCBI Taxonomy" id="195883"/>
    <lineage>
        <taxon>Eukaryota</taxon>
        <taxon>Metazoa</taxon>
        <taxon>Ecdysozoa</taxon>
        <taxon>Arthropoda</taxon>
        <taxon>Hexapoda</taxon>
        <taxon>Insecta</taxon>
        <taxon>Pterygota</taxon>
        <taxon>Neoptera</taxon>
        <taxon>Paraneoptera</taxon>
        <taxon>Hemiptera</taxon>
        <taxon>Auchenorrhyncha</taxon>
        <taxon>Fulgoroidea</taxon>
        <taxon>Delphacidae</taxon>
        <taxon>Criomorphinae</taxon>
        <taxon>Laodelphax</taxon>
    </lineage>
</organism>
<evidence type="ECO:0000313" key="14">
    <source>
        <dbReference type="EMBL" id="RZF42375.1"/>
    </source>
</evidence>
<gene>
    <name evidence="14" type="ORF">LSTR_LSTR004183</name>
</gene>
<dbReference type="InterPro" id="IPR036719">
    <property type="entry name" value="Neuro-gated_channel_TM_sf"/>
</dbReference>
<feature type="domain" description="Neurotransmitter-gated ion-channel transmembrane" evidence="13">
    <location>
        <begin position="476"/>
        <end position="557"/>
    </location>
</feature>
<dbReference type="InterPro" id="IPR006202">
    <property type="entry name" value="Neur_chan_lig-bd"/>
</dbReference>
<evidence type="ECO:0000256" key="3">
    <source>
        <dbReference type="ARBA" id="ARBA00022448"/>
    </source>
</evidence>
<evidence type="ECO:0000259" key="12">
    <source>
        <dbReference type="Pfam" id="PF02931"/>
    </source>
</evidence>
<protein>
    <recommendedName>
        <fullName evidence="16">Neurotransmitter-gated ion-channel ligand-binding domain-containing protein</fullName>
    </recommendedName>
</protein>
<keyword evidence="3 11" id="KW-0813">Transport</keyword>
<evidence type="ECO:0000256" key="2">
    <source>
        <dbReference type="ARBA" id="ARBA00004236"/>
    </source>
</evidence>
<keyword evidence="10 11" id="KW-0407">Ion channel</keyword>
<dbReference type="NCBIfam" id="TIGR00860">
    <property type="entry name" value="LIC"/>
    <property type="match status" value="1"/>
</dbReference>
<accession>A0A482X8S6</accession>
<keyword evidence="8 11" id="KW-0406">Ion transport</keyword>
<dbReference type="SUPFAM" id="SSF90112">
    <property type="entry name" value="Neurotransmitter-gated ion-channel transmembrane pore"/>
    <property type="match status" value="1"/>
</dbReference>
<evidence type="ECO:0000256" key="1">
    <source>
        <dbReference type="ARBA" id="ARBA00004141"/>
    </source>
</evidence>
<keyword evidence="7 11" id="KW-1133">Transmembrane helix</keyword>
<name>A0A482X8S6_LAOST</name>
<dbReference type="GO" id="GO:0005254">
    <property type="term" value="F:chloride channel activity"/>
    <property type="evidence" value="ECO:0007669"/>
    <property type="project" value="UniProtKB-ARBA"/>
</dbReference>
<keyword evidence="4" id="KW-1003">Cell membrane</keyword>
<keyword evidence="15" id="KW-1185">Reference proteome</keyword>
<dbReference type="FunFam" id="2.70.170.10:FF:000024">
    <property type="entry name" value="Histamine-gated chloride channel subunit"/>
    <property type="match status" value="1"/>
</dbReference>
<feature type="transmembrane region" description="Helical" evidence="11">
    <location>
        <begin position="182"/>
        <end position="199"/>
    </location>
</feature>
<dbReference type="EMBL" id="QKKF02015211">
    <property type="protein sequence ID" value="RZF42375.1"/>
    <property type="molecule type" value="Genomic_DNA"/>
</dbReference>
<dbReference type="InterPro" id="IPR036734">
    <property type="entry name" value="Neur_chan_lig-bd_sf"/>
</dbReference>
<feature type="transmembrane region" description="Helical" evidence="11">
    <location>
        <begin position="620"/>
        <end position="637"/>
    </location>
</feature>
<dbReference type="GO" id="GO:0099095">
    <property type="term" value="F:ligand-gated monoatomic anion channel activity"/>
    <property type="evidence" value="ECO:0007669"/>
    <property type="project" value="UniProtKB-ARBA"/>
</dbReference>
<dbReference type="PANTHER" id="PTHR18945">
    <property type="entry name" value="NEUROTRANSMITTER GATED ION CHANNEL"/>
    <property type="match status" value="1"/>
</dbReference>
<dbReference type="Pfam" id="PF02931">
    <property type="entry name" value="Neur_chan_LBD"/>
    <property type="match status" value="1"/>
</dbReference>
<dbReference type="SUPFAM" id="SSF55961">
    <property type="entry name" value="Bet v1-like"/>
    <property type="match status" value="1"/>
</dbReference>
<evidence type="ECO:0000313" key="15">
    <source>
        <dbReference type="Proteomes" id="UP000291343"/>
    </source>
</evidence>